<proteinExistence type="predicted"/>
<comment type="caution">
    <text evidence="1">The sequence shown here is derived from an EMBL/GenBank/DDBJ whole genome shotgun (WGS) entry which is preliminary data.</text>
</comment>
<gene>
    <name evidence="1" type="ORF">JBS370_LOCUS36521</name>
</gene>
<dbReference type="EMBL" id="CAJOBD010014559">
    <property type="protein sequence ID" value="CAF4201006.1"/>
    <property type="molecule type" value="Genomic_DNA"/>
</dbReference>
<evidence type="ECO:0000313" key="2">
    <source>
        <dbReference type="Proteomes" id="UP000663836"/>
    </source>
</evidence>
<organism evidence="1 2">
    <name type="scientific">Rotaria sordida</name>
    <dbReference type="NCBI Taxonomy" id="392033"/>
    <lineage>
        <taxon>Eukaryota</taxon>
        <taxon>Metazoa</taxon>
        <taxon>Spiralia</taxon>
        <taxon>Gnathifera</taxon>
        <taxon>Rotifera</taxon>
        <taxon>Eurotatoria</taxon>
        <taxon>Bdelloidea</taxon>
        <taxon>Philodinida</taxon>
        <taxon>Philodinidae</taxon>
        <taxon>Rotaria</taxon>
    </lineage>
</organism>
<name>A0A820C097_9BILA</name>
<sequence>MSKHQDDSIETIHHNEVADDEQLMEEHILSQRMSQLSATATNETEFIVKDIKNIIEKIPNYLTKQNKSFEQLLDQALSTLTLETLNFKRDELRKIAILIYKTILI</sequence>
<dbReference type="AlphaFoldDB" id="A0A820C097"/>
<dbReference type="Proteomes" id="UP000663836">
    <property type="component" value="Unassembled WGS sequence"/>
</dbReference>
<protein>
    <submittedName>
        <fullName evidence="1">Uncharacterized protein</fullName>
    </submittedName>
</protein>
<reference evidence="1" key="1">
    <citation type="submission" date="2021-02" db="EMBL/GenBank/DDBJ databases">
        <authorList>
            <person name="Nowell W R."/>
        </authorList>
    </citation>
    <scope>NUCLEOTIDE SEQUENCE</scope>
</reference>
<accession>A0A820C097</accession>
<evidence type="ECO:0000313" key="1">
    <source>
        <dbReference type="EMBL" id="CAF4201006.1"/>
    </source>
</evidence>